<evidence type="ECO:0000256" key="2">
    <source>
        <dbReference type="SAM" id="MobiDB-lite"/>
    </source>
</evidence>
<dbReference type="PANTHER" id="PTHR43884">
    <property type="entry name" value="ACYL-COA DEHYDROGENASE"/>
    <property type="match status" value="1"/>
</dbReference>
<evidence type="ECO:0000313" key="6">
    <source>
        <dbReference type="Proteomes" id="UP000660339"/>
    </source>
</evidence>
<dbReference type="Gene3D" id="2.40.110.10">
    <property type="entry name" value="Butyryl-CoA Dehydrogenase, subunit A, domain 2"/>
    <property type="match status" value="1"/>
</dbReference>
<evidence type="ECO:0000256" key="1">
    <source>
        <dbReference type="ARBA" id="ARBA00023002"/>
    </source>
</evidence>
<dbReference type="Pfam" id="PF02771">
    <property type="entry name" value="Acyl-CoA_dh_N"/>
    <property type="match status" value="1"/>
</dbReference>
<dbReference type="InterPro" id="IPR013107">
    <property type="entry name" value="Acyl-CoA_DH_C"/>
</dbReference>
<keyword evidence="6" id="KW-1185">Reference proteome</keyword>
<dbReference type="Pfam" id="PF08028">
    <property type="entry name" value="Acyl-CoA_dh_2"/>
    <property type="match status" value="1"/>
</dbReference>
<gene>
    <name evidence="5" type="ORF">Cme02nite_65290</name>
</gene>
<evidence type="ECO:0000259" key="4">
    <source>
        <dbReference type="Pfam" id="PF08028"/>
    </source>
</evidence>
<dbReference type="GO" id="GO:0006552">
    <property type="term" value="P:L-leucine catabolic process"/>
    <property type="evidence" value="ECO:0007669"/>
    <property type="project" value="TreeGrafter"/>
</dbReference>
<dbReference type="InterPro" id="IPR036250">
    <property type="entry name" value="AcylCo_DH-like_C"/>
</dbReference>
<dbReference type="InterPro" id="IPR037069">
    <property type="entry name" value="AcylCoA_DH/ox_N_sf"/>
</dbReference>
<dbReference type="RefSeq" id="WP_166386010.1">
    <property type="nucleotide sequence ID" value="NZ_BAAATT010000034.1"/>
</dbReference>
<proteinExistence type="predicted"/>
<accession>A0A8J3PI90</accession>
<sequence length="418" mass="45731">MTLAADLSASDESTSHPEPATPQDILRRAHDIAATLVQRQAETEQRTYYAEDTHRAFAEAGFYRLLVPRRFGGYEFGVDTFFQVVKILARACPSTAWMYCLGATHAIPAATLFSERAQQEIFQGTDFIAPATIVPGGSAQRQDDGTWLLNGTWNYCSGSPYATHFIGHTLTATEPDAPPIPVLFIAPRSQWRRLDDWGGQLGLRGSGSHSITIRNGRVPDHFVLPGSHISEVDVTAGTPGRALHGNPQYGGGQLSYMVLEAAVLAVGIAQGALDAYADLMRSRTTLLPPFVSRTENVDYQFWYGEAAGMIATAEAAADNAVKQWQDMAAQGPDAFTREQDIRLTTICRHVIKLCWHAVEQHIFPTAGSSAVRHGERIERVWRDLSMLQSHSGFGVFLPTVANRDLARLRFGAASGVFS</sequence>
<dbReference type="InterPro" id="IPR013786">
    <property type="entry name" value="AcylCoA_DH/ox_N"/>
</dbReference>
<dbReference type="PANTHER" id="PTHR43884:SF12">
    <property type="entry name" value="ISOVALERYL-COA DEHYDROGENASE, MITOCHONDRIAL-RELATED"/>
    <property type="match status" value="1"/>
</dbReference>
<dbReference type="EMBL" id="BONJ01000037">
    <property type="protein sequence ID" value="GIG18197.1"/>
    <property type="molecule type" value="Genomic_DNA"/>
</dbReference>
<keyword evidence="1" id="KW-0560">Oxidoreductase</keyword>
<dbReference type="Gene3D" id="1.10.540.10">
    <property type="entry name" value="Acyl-CoA dehydrogenase/oxidase, N-terminal domain"/>
    <property type="match status" value="1"/>
</dbReference>
<dbReference type="GO" id="GO:0008470">
    <property type="term" value="F:3-methylbutanoyl-CoA dehydrogenase activity"/>
    <property type="evidence" value="ECO:0007669"/>
    <property type="project" value="TreeGrafter"/>
</dbReference>
<name>A0A8J3PI90_9ACTN</name>
<dbReference type="Proteomes" id="UP000660339">
    <property type="component" value="Unassembled WGS sequence"/>
</dbReference>
<feature type="domain" description="Acyl-CoA dehydrogenase/oxidase N-terminal" evidence="3">
    <location>
        <begin position="24"/>
        <end position="120"/>
    </location>
</feature>
<dbReference type="SUPFAM" id="SSF47203">
    <property type="entry name" value="Acyl-CoA dehydrogenase C-terminal domain-like"/>
    <property type="match status" value="1"/>
</dbReference>
<dbReference type="InterPro" id="IPR046373">
    <property type="entry name" value="Acyl-CoA_Oxase/DH_mid-dom_sf"/>
</dbReference>
<reference evidence="5" key="1">
    <citation type="submission" date="2021-01" db="EMBL/GenBank/DDBJ databases">
        <title>Whole genome shotgun sequence of Catellatospora methionotrophica NBRC 14553.</title>
        <authorList>
            <person name="Komaki H."/>
            <person name="Tamura T."/>
        </authorList>
    </citation>
    <scope>NUCLEOTIDE SEQUENCE</scope>
    <source>
        <strain evidence="5">NBRC 14553</strain>
    </source>
</reference>
<dbReference type="GO" id="GO:0050660">
    <property type="term" value="F:flavin adenine dinucleotide binding"/>
    <property type="evidence" value="ECO:0007669"/>
    <property type="project" value="InterPro"/>
</dbReference>
<feature type="region of interest" description="Disordered" evidence="2">
    <location>
        <begin position="1"/>
        <end position="24"/>
    </location>
</feature>
<evidence type="ECO:0008006" key="7">
    <source>
        <dbReference type="Google" id="ProtNLM"/>
    </source>
</evidence>
<dbReference type="SUPFAM" id="SSF56645">
    <property type="entry name" value="Acyl-CoA dehydrogenase NM domain-like"/>
    <property type="match status" value="1"/>
</dbReference>
<evidence type="ECO:0000313" key="5">
    <source>
        <dbReference type="EMBL" id="GIG18197.1"/>
    </source>
</evidence>
<feature type="domain" description="Acyl-CoA dehydrogenase C-terminal" evidence="4">
    <location>
        <begin position="262"/>
        <end position="393"/>
    </location>
</feature>
<dbReference type="PIRSF" id="PIRSF016578">
    <property type="entry name" value="HsaA"/>
    <property type="match status" value="1"/>
</dbReference>
<protein>
    <recommendedName>
        <fullName evidence="7">3-hydroxy-9,10-secoandrosta-1,3,5(10)-triene-9,17-dione monooxygenase</fullName>
    </recommendedName>
</protein>
<dbReference type="Gene3D" id="1.20.140.10">
    <property type="entry name" value="Butyryl-CoA Dehydrogenase, subunit A, domain 3"/>
    <property type="match status" value="1"/>
</dbReference>
<organism evidence="5 6">
    <name type="scientific">Catellatospora methionotrophica</name>
    <dbReference type="NCBI Taxonomy" id="121620"/>
    <lineage>
        <taxon>Bacteria</taxon>
        <taxon>Bacillati</taxon>
        <taxon>Actinomycetota</taxon>
        <taxon>Actinomycetes</taxon>
        <taxon>Micromonosporales</taxon>
        <taxon>Micromonosporaceae</taxon>
        <taxon>Catellatospora</taxon>
    </lineage>
</organism>
<dbReference type="InterPro" id="IPR009100">
    <property type="entry name" value="AcylCoA_DH/oxidase_NM_dom_sf"/>
</dbReference>
<comment type="caution">
    <text evidence="5">The sequence shown here is derived from an EMBL/GenBank/DDBJ whole genome shotgun (WGS) entry which is preliminary data.</text>
</comment>
<evidence type="ECO:0000259" key="3">
    <source>
        <dbReference type="Pfam" id="PF02771"/>
    </source>
</evidence>
<dbReference type="AlphaFoldDB" id="A0A8J3PI90"/>